<dbReference type="SMART" id="SM00213">
    <property type="entry name" value="UBQ"/>
    <property type="match status" value="2"/>
</dbReference>
<dbReference type="PRINTS" id="PR00348">
    <property type="entry name" value="UBIQUITIN"/>
</dbReference>
<gene>
    <name evidence="2" type="ORF">EZS28_054100</name>
</gene>
<evidence type="ECO:0000313" key="3">
    <source>
        <dbReference type="Proteomes" id="UP000324800"/>
    </source>
</evidence>
<dbReference type="AlphaFoldDB" id="A0A5J4QTN7"/>
<dbReference type="InterPro" id="IPR019956">
    <property type="entry name" value="Ubiquitin_dom"/>
</dbReference>
<sequence length="126" mass="14449">KIQDIEGTPAYLQRLVFAGKEMLENGETLEDYKIHNQDTIHLVPRLGCGMHIYVNAKDQKTIALKVEKADTIESVKQKIQDQKGIPTYQQHLIFDGLQLDDEKILEDYNLIDGSILHMELKLQTKS</sequence>
<dbReference type="Gene3D" id="3.10.20.90">
    <property type="entry name" value="Phosphatidylinositol 3-kinase Catalytic Subunit, Chain A, domain 1"/>
    <property type="match status" value="2"/>
</dbReference>
<dbReference type="PANTHER" id="PTHR10666">
    <property type="entry name" value="UBIQUITIN"/>
    <property type="match status" value="1"/>
</dbReference>
<dbReference type="PROSITE" id="PS50053">
    <property type="entry name" value="UBIQUITIN_2"/>
    <property type="match status" value="2"/>
</dbReference>
<dbReference type="InterPro" id="IPR050158">
    <property type="entry name" value="Ubiquitin_ubiquitin-like"/>
</dbReference>
<reference evidence="2 3" key="1">
    <citation type="submission" date="2019-03" db="EMBL/GenBank/DDBJ databases">
        <title>Single cell metagenomics reveals metabolic interactions within the superorganism composed of flagellate Streblomastix strix and complex community of Bacteroidetes bacteria on its surface.</title>
        <authorList>
            <person name="Treitli S.C."/>
            <person name="Kolisko M."/>
            <person name="Husnik F."/>
            <person name="Keeling P."/>
            <person name="Hampl V."/>
        </authorList>
    </citation>
    <scope>NUCLEOTIDE SEQUENCE [LARGE SCALE GENOMIC DNA]</scope>
    <source>
        <strain evidence="2">ST1C</strain>
    </source>
</reference>
<organism evidence="2 3">
    <name type="scientific">Streblomastix strix</name>
    <dbReference type="NCBI Taxonomy" id="222440"/>
    <lineage>
        <taxon>Eukaryota</taxon>
        <taxon>Metamonada</taxon>
        <taxon>Preaxostyla</taxon>
        <taxon>Oxymonadida</taxon>
        <taxon>Streblomastigidae</taxon>
        <taxon>Streblomastix</taxon>
    </lineage>
</organism>
<dbReference type="PROSITE" id="PS00299">
    <property type="entry name" value="UBIQUITIN_1"/>
    <property type="match status" value="1"/>
</dbReference>
<name>A0A5J4QTN7_9EUKA</name>
<protein>
    <submittedName>
        <fullName evidence="2">Putative ubiquitin 3</fullName>
    </submittedName>
</protein>
<evidence type="ECO:0000313" key="2">
    <source>
        <dbReference type="EMBL" id="KAA6325186.1"/>
    </source>
</evidence>
<dbReference type="InterPro" id="IPR019954">
    <property type="entry name" value="Ubiquitin_CS"/>
</dbReference>
<dbReference type="Proteomes" id="UP000324800">
    <property type="component" value="Unassembled WGS sequence"/>
</dbReference>
<dbReference type="SUPFAM" id="SSF54236">
    <property type="entry name" value="Ubiquitin-like"/>
    <property type="match status" value="2"/>
</dbReference>
<comment type="caution">
    <text evidence="2">The sequence shown here is derived from an EMBL/GenBank/DDBJ whole genome shotgun (WGS) entry which is preliminary data.</text>
</comment>
<feature type="domain" description="Ubiquitin-like" evidence="1">
    <location>
        <begin position="50"/>
        <end position="125"/>
    </location>
</feature>
<feature type="domain" description="Ubiquitin-like" evidence="1">
    <location>
        <begin position="1"/>
        <end position="49"/>
    </location>
</feature>
<dbReference type="InterPro" id="IPR029071">
    <property type="entry name" value="Ubiquitin-like_domsf"/>
</dbReference>
<proteinExistence type="predicted"/>
<dbReference type="Pfam" id="PF00240">
    <property type="entry name" value="ubiquitin"/>
    <property type="match status" value="2"/>
</dbReference>
<feature type="non-terminal residue" evidence="2">
    <location>
        <position position="1"/>
    </location>
</feature>
<dbReference type="EMBL" id="SNRW01044183">
    <property type="protein sequence ID" value="KAA6325186.1"/>
    <property type="molecule type" value="Genomic_DNA"/>
</dbReference>
<dbReference type="InterPro" id="IPR000626">
    <property type="entry name" value="Ubiquitin-like_dom"/>
</dbReference>
<dbReference type="OrthoDB" id="419317at2759"/>
<evidence type="ECO:0000259" key="1">
    <source>
        <dbReference type="PROSITE" id="PS50053"/>
    </source>
</evidence>
<accession>A0A5J4QTN7</accession>